<proteinExistence type="predicted"/>
<evidence type="ECO:0000313" key="1">
    <source>
        <dbReference type="EMBL" id="ARD84228.1"/>
    </source>
</evidence>
<dbReference type="OrthoDB" id="57510at2157"/>
<dbReference type="AlphaFoldDB" id="A0A1V0N267"/>
<dbReference type="KEGG" id="fai:FAD_0306"/>
<evidence type="ECO:0000313" key="2">
    <source>
        <dbReference type="Proteomes" id="UP000192050"/>
    </source>
</evidence>
<dbReference type="EMBL" id="CP015363">
    <property type="protein sequence ID" value="ARD84228.1"/>
    <property type="molecule type" value="Genomic_DNA"/>
</dbReference>
<reference evidence="1 2" key="1">
    <citation type="submission" date="2011-10" db="EMBL/GenBank/DDBJ databases">
        <title>Metabolic and evolutionary patterns in the extreme acidophile Ferroplasma acidiphilum.</title>
        <authorList>
            <person name="Golyshina O.V."/>
            <person name="Kozyavkin S.A."/>
            <person name="Tatusov R.L."/>
            <person name="Slesarev A.I."/>
            <person name="Golyshin P.N."/>
        </authorList>
    </citation>
    <scope>NUCLEOTIDE SEQUENCE [LARGE SCALE GENOMIC DNA]</scope>
    <source>
        <strain evidence="2">Y</strain>
    </source>
</reference>
<protein>
    <submittedName>
        <fullName evidence="1">Uncharacterized protein</fullName>
    </submittedName>
</protein>
<organism evidence="1 2">
    <name type="scientific">Ferroplasma acidiphilum</name>
    <dbReference type="NCBI Taxonomy" id="74969"/>
    <lineage>
        <taxon>Archaea</taxon>
        <taxon>Methanobacteriati</taxon>
        <taxon>Thermoplasmatota</taxon>
        <taxon>Thermoplasmata</taxon>
        <taxon>Thermoplasmatales</taxon>
        <taxon>Ferroplasmaceae</taxon>
        <taxon>Ferroplasma</taxon>
    </lineage>
</organism>
<accession>A0A1V0N267</accession>
<dbReference type="GeneID" id="84218806"/>
<name>A0A1V0N267_9ARCH</name>
<gene>
    <name evidence="1" type="ORF">FAD_0306</name>
</gene>
<keyword evidence="2" id="KW-1185">Reference proteome</keyword>
<sequence>MKDKMELLWNSIVNYSKKNGFSLYYSTDVDIVISFEWDKHMGGASKFLKNAKDSGIKSLVLSVKRFEDEDMDCSTIDCNKYRNKIAEIDIMYIFNDVGYKYHDEADWFSELNTFNIDDLLEENEEKKVLPLTREVNEKSIDSLVQDMIQYFNNEFPDSSNYDMEENMRTFWLYKGINFDFPVENDLKLKIDKVNHEARRKIENNKKSEERVKLLKLIPAVITETNGNENGIITREQLKNYLSDKGIKVQNSKNIDYMYEQLLKQLRIQNKKY</sequence>
<dbReference type="Proteomes" id="UP000192050">
    <property type="component" value="Chromosome"/>
</dbReference>
<dbReference type="RefSeq" id="WP_081141478.1">
    <property type="nucleotide sequence ID" value="NZ_CP015363.1"/>
</dbReference>